<accession>A0AAN8MVT8</accession>
<reference evidence="1 2" key="1">
    <citation type="submission" date="2019-10" db="EMBL/GenBank/DDBJ databases">
        <authorList>
            <person name="Palmer J.M."/>
        </authorList>
    </citation>
    <scope>NUCLEOTIDE SEQUENCE [LARGE SCALE GENOMIC DNA]</scope>
    <source>
        <strain evidence="1 2">TWF718</strain>
    </source>
</reference>
<protein>
    <submittedName>
        <fullName evidence="1">Uncharacterized protein</fullName>
    </submittedName>
</protein>
<evidence type="ECO:0000313" key="1">
    <source>
        <dbReference type="EMBL" id="KAK6357517.1"/>
    </source>
</evidence>
<organism evidence="1 2">
    <name type="scientific">Orbilia javanica</name>
    <dbReference type="NCBI Taxonomy" id="47235"/>
    <lineage>
        <taxon>Eukaryota</taxon>
        <taxon>Fungi</taxon>
        <taxon>Dikarya</taxon>
        <taxon>Ascomycota</taxon>
        <taxon>Pezizomycotina</taxon>
        <taxon>Orbiliomycetes</taxon>
        <taxon>Orbiliales</taxon>
        <taxon>Orbiliaceae</taxon>
        <taxon>Orbilia</taxon>
    </lineage>
</organism>
<proteinExistence type="predicted"/>
<gene>
    <name evidence="1" type="ORF">TWF718_001826</name>
</gene>
<dbReference type="EMBL" id="JAVHNR010000001">
    <property type="protein sequence ID" value="KAK6357517.1"/>
    <property type="molecule type" value="Genomic_DNA"/>
</dbReference>
<name>A0AAN8MVT8_9PEZI</name>
<dbReference type="Proteomes" id="UP001313282">
    <property type="component" value="Unassembled WGS sequence"/>
</dbReference>
<dbReference type="AlphaFoldDB" id="A0AAN8MVT8"/>
<comment type="caution">
    <text evidence="1">The sequence shown here is derived from an EMBL/GenBank/DDBJ whole genome shotgun (WGS) entry which is preliminary data.</text>
</comment>
<keyword evidence="2" id="KW-1185">Reference proteome</keyword>
<sequence>MIKSMSEEIESEKIFEKLGEIIMADIKAIEKYIYNSLEQCHQDTTENLQRKLGHLIFSPPSKGGLRKDTRLKEDLLRTILNESFPKIEGIVNTIGSLSPDSIAEIRDAMVKYAFPVVKSSD</sequence>
<evidence type="ECO:0000313" key="2">
    <source>
        <dbReference type="Proteomes" id="UP001313282"/>
    </source>
</evidence>